<keyword evidence="4" id="KW-0812">Transmembrane</keyword>
<dbReference type="InterPro" id="IPR002938">
    <property type="entry name" value="FAD-bd"/>
</dbReference>
<dbReference type="SUPFAM" id="SSF51905">
    <property type="entry name" value="FAD/NAD(P)-binding domain"/>
    <property type="match status" value="1"/>
</dbReference>
<evidence type="ECO:0000313" key="11">
    <source>
        <dbReference type="Proteomes" id="UP000186955"/>
    </source>
</evidence>
<name>A0A1Q5UKG5_9EURO</name>
<dbReference type="GO" id="GO:0071949">
    <property type="term" value="F:FAD binding"/>
    <property type="evidence" value="ECO:0007669"/>
    <property type="project" value="InterPro"/>
</dbReference>
<dbReference type="PANTHER" id="PTHR47356">
    <property type="entry name" value="FAD-DEPENDENT MONOOXYGENASE ASQG-RELATED"/>
    <property type="match status" value="1"/>
</dbReference>
<keyword evidence="11" id="KW-1185">Reference proteome</keyword>
<dbReference type="Pfam" id="PF01494">
    <property type="entry name" value="FAD_binding_3"/>
    <property type="match status" value="1"/>
</dbReference>
<keyword evidence="7" id="KW-0560">Oxidoreductase</keyword>
<dbReference type="EMBL" id="MNBE01000166">
    <property type="protein sequence ID" value="OKP12949.1"/>
    <property type="molecule type" value="Genomic_DNA"/>
</dbReference>
<keyword evidence="6" id="KW-1133">Transmembrane helix</keyword>
<evidence type="ECO:0000256" key="2">
    <source>
        <dbReference type="ARBA" id="ARBA00007992"/>
    </source>
</evidence>
<dbReference type="PANTHER" id="PTHR47356:SF2">
    <property type="entry name" value="FAD-BINDING DOMAIN-CONTAINING PROTEIN-RELATED"/>
    <property type="match status" value="1"/>
</dbReference>
<dbReference type="GO" id="GO:0004497">
    <property type="term" value="F:monooxygenase activity"/>
    <property type="evidence" value="ECO:0007669"/>
    <property type="project" value="InterPro"/>
</dbReference>
<reference evidence="10 11" key="1">
    <citation type="submission" date="2016-10" db="EMBL/GenBank/DDBJ databases">
        <title>Genome sequence of the ascomycete fungus Penicillium subrubescens.</title>
        <authorList>
            <person name="De Vries R.P."/>
            <person name="Peng M."/>
            <person name="Dilokpimol A."/>
            <person name="Hilden K."/>
            <person name="Makela M.R."/>
            <person name="Grigoriev I."/>
            <person name="Riley R."/>
            <person name="Granchi Z."/>
        </authorList>
    </citation>
    <scope>NUCLEOTIDE SEQUENCE [LARGE SCALE GENOMIC DNA]</scope>
    <source>
        <strain evidence="10 11">CBS 132785</strain>
    </source>
</reference>
<proteinExistence type="inferred from homology"/>
<keyword evidence="5" id="KW-0274">FAD</keyword>
<dbReference type="Proteomes" id="UP000186955">
    <property type="component" value="Unassembled WGS sequence"/>
</dbReference>
<dbReference type="InterPro" id="IPR050562">
    <property type="entry name" value="FAD_mOase_fung"/>
</dbReference>
<gene>
    <name evidence="10" type="ORF">PENSUB_1392</name>
</gene>
<evidence type="ECO:0000256" key="1">
    <source>
        <dbReference type="ARBA" id="ARBA00004370"/>
    </source>
</evidence>
<dbReference type="InterPro" id="IPR036188">
    <property type="entry name" value="FAD/NAD-bd_sf"/>
</dbReference>
<evidence type="ECO:0000256" key="7">
    <source>
        <dbReference type="ARBA" id="ARBA00023002"/>
    </source>
</evidence>
<dbReference type="PRINTS" id="PR00420">
    <property type="entry name" value="RNGMNOXGNASE"/>
</dbReference>
<comment type="caution">
    <text evidence="10">The sequence shown here is derived from an EMBL/GenBank/DDBJ whole genome shotgun (WGS) entry which is preliminary data.</text>
</comment>
<dbReference type="AlphaFoldDB" id="A0A1Q5UKG5"/>
<feature type="domain" description="FAD-binding" evidence="9">
    <location>
        <begin position="6"/>
        <end position="352"/>
    </location>
</feature>
<dbReference type="Gene3D" id="3.50.50.60">
    <property type="entry name" value="FAD/NAD(P)-binding domain"/>
    <property type="match status" value="1"/>
</dbReference>
<sequence>MSKSHFQVIIVGGSIGGLTLAHCLRIAGIDHIVLEKSSSPAPQIGASIGILPNGARILDQLQLWSEVEDCIEPLHTATIGLPDGFSFSSSYPQIINKRFVFFNFYLLFRPWTSLTLFTGLHRFGFPIAFLDRQKLLEIIYQRYPDPSKIRLKERVTAIKISDSGATVTTANGSVYRGALVVGADGVHSIVRQEIWRASEKLSSGLTAEFRCIFGISSAIKGLSVGEQVNALFDGLTIVTIHGKNGRVYWFVIQKLDKKYTYPNCPRYTKNDTSVAAEELRNINFYRDITFGQVWENRETASMTVLEENTFETWYHGRLVLLGDSVHKMTPNIGQGANMAIEDAAALTNLLRNLEKLPSTLSSGTAQIETMLRQYRSLRYERVESIYRDSRFLVRFQARDGLLNILLSRYYAPYAGDLPADMASKTIADGVMCDFLPPPTRSEP</sequence>
<organism evidence="10 11">
    <name type="scientific">Penicillium subrubescens</name>
    <dbReference type="NCBI Taxonomy" id="1316194"/>
    <lineage>
        <taxon>Eukaryota</taxon>
        <taxon>Fungi</taxon>
        <taxon>Dikarya</taxon>
        <taxon>Ascomycota</taxon>
        <taxon>Pezizomycotina</taxon>
        <taxon>Eurotiomycetes</taxon>
        <taxon>Eurotiomycetidae</taxon>
        <taxon>Eurotiales</taxon>
        <taxon>Aspergillaceae</taxon>
        <taxon>Penicillium</taxon>
    </lineage>
</organism>
<keyword evidence="8" id="KW-0472">Membrane</keyword>
<dbReference type="STRING" id="1316194.A0A1Q5UKG5"/>
<comment type="subcellular location">
    <subcellularLocation>
        <location evidence="1">Membrane</location>
    </subcellularLocation>
</comment>
<keyword evidence="3" id="KW-0285">Flavoprotein</keyword>
<evidence type="ECO:0000259" key="9">
    <source>
        <dbReference type="Pfam" id="PF01494"/>
    </source>
</evidence>
<accession>A0A1Q5UKG5</accession>
<evidence type="ECO:0000256" key="4">
    <source>
        <dbReference type="ARBA" id="ARBA00022692"/>
    </source>
</evidence>
<evidence type="ECO:0000313" key="10">
    <source>
        <dbReference type="EMBL" id="OKP12949.1"/>
    </source>
</evidence>
<comment type="similarity">
    <text evidence="2">Belongs to the paxM FAD-dependent monooxygenase family.</text>
</comment>
<evidence type="ECO:0000256" key="6">
    <source>
        <dbReference type="ARBA" id="ARBA00022989"/>
    </source>
</evidence>
<evidence type="ECO:0000256" key="3">
    <source>
        <dbReference type="ARBA" id="ARBA00022630"/>
    </source>
</evidence>
<protein>
    <submittedName>
        <fullName evidence="10">Zeaxanthin epoxidase, chloroplastic</fullName>
    </submittedName>
</protein>
<evidence type="ECO:0000256" key="8">
    <source>
        <dbReference type="ARBA" id="ARBA00023136"/>
    </source>
</evidence>
<dbReference type="GO" id="GO:0016020">
    <property type="term" value="C:membrane"/>
    <property type="evidence" value="ECO:0007669"/>
    <property type="project" value="UniProtKB-SubCell"/>
</dbReference>
<evidence type="ECO:0000256" key="5">
    <source>
        <dbReference type="ARBA" id="ARBA00022827"/>
    </source>
</evidence>